<evidence type="ECO:0000313" key="1">
    <source>
        <dbReference type="EMBL" id="MDR6723658.1"/>
    </source>
</evidence>
<accession>A0AAP5H2Q9</accession>
<gene>
    <name evidence="1" type="ORF">J2W91_002120</name>
</gene>
<proteinExistence type="predicted"/>
<evidence type="ECO:0000313" key="2">
    <source>
        <dbReference type="Proteomes" id="UP001254832"/>
    </source>
</evidence>
<comment type="caution">
    <text evidence="1">The sequence shown here is derived from an EMBL/GenBank/DDBJ whole genome shotgun (WGS) entry which is preliminary data.</text>
</comment>
<dbReference type="RefSeq" id="WP_310139083.1">
    <property type="nucleotide sequence ID" value="NZ_JAVDTR010000005.1"/>
</dbReference>
<dbReference type="AlphaFoldDB" id="A0AAP5H2Q9"/>
<sequence length="380" mass="44537">MGLDYRYVLVIQENQQADLLRYVSEHGVINGTDCLSICVDVDSSVLKYVEGGFGWKPKGDQDEVKHYFNADHQAQIGCIYYSIEKMDTNCNELIVSFTAAISDMSLLFEDSKVVQKWFIALSQYLDARIAYLDMESEGHRILYLNGSETWLEFKGEGFFYMKKENYLSIMDEFSMHLPGMLRSYVENNYKFEKKYSIVMSKDHVEQLYQYIEQHGHWHQEQNQLGLKVDVDSTILKYLEDGYGEREYGTSQGVIPRFRKELVYKYIDANHQVQLSPIECTQELVPEDEENIVVHFTPKKWQVDQLFEQSLSIRQWFVNLSLAVSAKMTFQTLWLDGYAHRIIVYEGDETDVAFTGHYDLEVETFNWIYNALANVIKHFHD</sequence>
<organism evidence="1 2">
    <name type="scientific">Paenibacillus amylolyticus</name>
    <dbReference type="NCBI Taxonomy" id="1451"/>
    <lineage>
        <taxon>Bacteria</taxon>
        <taxon>Bacillati</taxon>
        <taxon>Bacillota</taxon>
        <taxon>Bacilli</taxon>
        <taxon>Bacillales</taxon>
        <taxon>Paenibacillaceae</taxon>
        <taxon>Paenibacillus</taxon>
    </lineage>
</organism>
<name>A0AAP5H2Q9_PAEAM</name>
<reference evidence="1" key="1">
    <citation type="submission" date="2023-07" db="EMBL/GenBank/DDBJ databases">
        <title>Sorghum-associated microbial communities from plants grown in Nebraska, USA.</title>
        <authorList>
            <person name="Schachtman D."/>
        </authorList>
    </citation>
    <scope>NUCLEOTIDE SEQUENCE</scope>
    <source>
        <strain evidence="1">BE80</strain>
    </source>
</reference>
<protein>
    <submittedName>
        <fullName evidence="1">Uncharacterized protein</fullName>
    </submittedName>
</protein>
<dbReference type="Proteomes" id="UP001254832">
    <property type="component" value="Unassembled WGS sequence"/>
</dbReference>
<dbReference type="EMBL" id="JAVDTR010000005">
    <property type="protein sequence ID" value="MDR6723658.1"/>
    <property type="molecule type" value="Genomic_DNA"/>
</dbReference>